<organism evidence="2">
    <name type="scientific">bioreactor metagenome</name>
    <dbReference type="NCBI Taxonomy" id="1076179"/>
    <lineage>
        <taxon>unclassified sequences</taxon>
        <taxon>metagenomes</taxon>
        <taxon>ecological metagenomes</taxon>
    </lineage>
</organism>
<feature type="region of interest" description="Disordered" evidence="1">
    <location>
        <begin position="1"/>
        <end position="68"/>
    </location>
</feature>
<name>A0A644VIJ0_9ZZZZ</name>
<comment type="caution">
    <text evidence="2">The sequence shown here is derived from an EMBL/GenBank/DDBJ whole genome shotgun (WGS) entry which is preliminary data.</text>
</comment>
<dbReference type="AlphaFoldDB" id="A0A644VIJ0"/>
<accession>A0A644VIJ0</accession>
<evidence type="ECO:0000256" key="1">
    <source>
        <dbReference type="SAM" id="MobiDB-lite"/>
    </source>
</evidence>
<gene>
    <name evidence="2" type="ORF">SDC9_37174</name>
</gene>
<feature type="compositionally biased region" description="Basic and acidic residues" evidence="1">
    <location>
        <begin position="47"/>
        <end position="62"/>
    </location>
</feature>
<sequence>MIAAAAEPRRLAAGEKAGDRPAVGAKRLPGQVGFDPPQRLARQHMQPHRDQRSGRRIEDPVRPRRAHQPVAEIGARTAQRGDLHILGEGVCKLAVARLDLRAQMIGLDRPRADPVHPGHQLVKPAGDDEILAVPLERLEWRRRGPAKPAAQEQRDVLAGEVGVLLRPRERKFLLRDRLGGDEPGMRLAAAAQMGERAEAVEARQAGRGQAVALGVEP</sequence>
<reference evidence="2" key="1">
    <citation type="submission" date="2019-08" db="EMBL/GenBank/DDBJ databases">
        <authorList>
            <person name="Kucharzyk K."/>
            <person name="Murdoch R.W."/>
            <person name="Higgins S."/>
            <person name="Loffler F."/>
        </authorList>
    </citation>
    <scope>NUCLEOTIDE SEQUENCE</scope>
</reference>
<proteinExistence type="predicted"/>
<evidence type="ECO:0000313" key="2">
    <source>
        <dbReference type="EMBL" id="MPL91111.1"/>
    </source>
</evidence>
<dbReference type="EMBL" id="VSSQ01000320">
    <property type="protein sequence ID" value="MPL91111.1"/>
    <property type="molecule type" value="Genomic_DNA"/>
</dbReference>
<feature type="compositionally biased region" description="Basic and acidic residues" evidence="1">
    <location>
        <begin position="7"/>
        <end position="19"/>
    </location>
</feature>
<protein>
    <submittedName>
        <fullName evidence="2">Uncharacterized protein</fullName>
    </submittedName>
</protein>